<accession>A0A0S3S3F4</accession>
<dbReference type="Proteomes" id="UP000291084">
    <property type="component" value="Chromosome 5"/>
</dbReference>
<gene>
    <name evidence="1" type="primary">Vigan.05G071500</name>
    <name evidence="1" type="ORF">VIGAN_05071500</name>
</gene>
<dbReference type="AlphaFoldDB" id="A0A0S3S3F4"/>
<protein>
    <submittedName>
        <fullName evidence="1">Uncharacterized protein</fullName>
    </submittedName>
</protein>
<sequence length="73" mass="8839">FNLCHNIYKYTQINRHNNIYNVKVHVYLTNKMMLCCVYLQDLFVTKAIYLLSILIRVRGREIQNQNCRSRSRS</sequence>
<organism evidence="1 2">
    <name type="scientific">Vigna angularis var. angularis</name>
    <dbReference type="NCBI Taxonomy" id="157739"/>
    <lineage>
        <taxon>Eukaryota</taxon>
        <taxon>Viridiplantae</taxon>
        <taxon>Streptophyta</taxon>
        <taxon>Embryophyta</taxon>
        <taxon>Tracheophyta</taxon>
        <taxon>Spermatophyta</taxon>
        <taxon>Magnoliopsida</taxon>
        <taxon>eudicotyledons</taxon>
        <taxon>Gunneridae</taxon>
        <taxon>Pentapetalae</taxon>
        <taxon>rosids</taxon>
        <taxon>fabids</taxon>
        <taxon>Fabales</taxon>
        <taxon>Fabaceae</taxon>
        <taxon>Papilionoideae</taxon>
        <taxon>50 kb inversion clade</taxon>
        <taxon>NPAAA clade</taxon>
        <taxon>indigoferoid/millettioid clade</taxon>
        <taxon>Phaseoleae</taxon>
        <taxon>Vigna</taxon>
    </lineage>
</organism>
<feature type="non-terminal residue" evidence="1">
    <location>
        <position position="1"/>
    </location>
</feature>
<evidence type="ECO:0000313" key="2">
    <source>
        <dbReference type="Proteomes" id="UP000291084"/>
    </source>
</evidence>
<keyword evidence="2" id="KW-1185">Reference proteome</keyword>
<evidence type="ECO:0000313" key="1">
    <source>
        <dbReference type="EMBL" id="BAT87354.1"/>
    </source>
</evidence>
<dbReference type="EMBL" id="AP015038">
    <property type="protein sequence ID" value="BAT87354.1"/>
    <property type="molecule type" value="Genomic_DNA"/>
</dbReference>
<name>A0A0S3S3F4_PHAAN</name>
<proteinExistence type="predicted"/>
<reference evidence="1 2" key="1">
    <citation type="journal article" date="2015" name="Sci. Rep.">
        <title>The power of single molecule real-time sequencing technology in the de novo assembly of a eukaryotic genome.</title>
        <authorList>
            <person name="Sakai H."/>
            <person name="Naito K."/>
            <person name="Ogiso-Tanaka E."/>
            <person name="Takahashi Y."/>
            <person name="Iseki K."/>
            <person name="Muto C."/>
            <person name="Satou K."/>
            <person name="Teruya K."/>
            <person name="Shiroma A."/>
            <person name="Shimoji M."/>
            <person name="Hirano T."/>
            <person name="Itoh T."/>
            <person name="Kaga A."/>
            <person name="Tomooka N."/>
        </authorList>
    </citation>
    <scope>NUCLEOTIDE SEQUENCE [LARGE SCALE GENOMIC DNA]</scope>
    <source>
        <strain evidence="2">cv. Shumari</strain>
    </source>
</reference>